<dbReference type="InterPro" id="IPR011992">
    <property type="entry name" value="EF-hand-dom_pair"/>
</dbReference>
<evidence type="ECO:0000313" key="1">
    <source>
        <dbReference type="EMBL" id="KAF0689475.1"/>
    </source>
</evidence>
<accession>A0A485LBP9</accession>
<dbReference type="SUPFAM" id="SSF47473">
    <property type="entry name" value="EF-hand"/>
    <property type="match status" value="1"/>
</dbReference>
<dbReference type="EMBL" id="VJMH01006443">
    <property type="protein sequence ID" value="KAF0689475.1"/>
    <property type="molecule type" value="Genomic_DNA"/>
</dbReference>
<sequence length="233" mass="26171">MGTLSALVVNDLHRVFNFLRGYAARAKLKRLESELDAKLEQSQVTKAATNGKVPREWCDFPDDAYEILQVLGEGGETESEDALRRAILLLKHDVAVAKGDGMISSADLGHALRDMGLPLSKMAVDHMIWEVDDDMDAHVSMDECRAMYERCVEDTQGVEPTQLFHVVQFLIYDQDFNFQVSVGEIAQRSLVRHNSELLHRQLSSLFGKDKPDSLVSLATYWGVVNTTMPNLFN</sequence>
<protein>
    <submittedName>
        <fullName evidence="2">Aste57867_19082 protein</fullName>
    </submittedName>
</protein>
<dbReference type="Gene3D" id="1.10.238.10">
    <property type="entry name" value="EF-hand"/>
    <property type="match status" value="1"/>
</dbReference>
<name>A0A485LBP9_9STRA</name>
<reference evidence="1" key="2">
    <citation type="submission" date="2019-06" db="EMBL/GenBank/DDBJ databases">
        <title>Genomics analysis of Aphanomyces spp. identifies a new class of oomycete effector associated with host adaptation.</title>
        <authorList>
            <person name="Gaulin E."/>
        </authorList>
    </citation>
    <scope>NUCLEOTIDE SEQUENCE</scope>
    <source>
        <strain evidence="1">CBS 578.67</strain>
    </source>
</reference>
<dbReference type="Proteomes" id="UP000332933">
    <property type="component" value="Unassembled WGS sequence"/>
</dbReference>
<gene>
    <name evidence="2" type="primary">Aste57867_19082</name>
    <name evidence="1" type="ORF">As57867_019018</name>
    <name evidence="2" type="ORF">ASTE57867_19082</name>
</gene>
<keyword evidence="3" id="KW-1185">Reference proteome</keyword>
<dbReference type="EMBL" id="CAADRA010006464">
    <property type="protein sequence ID" value="VFT95807.1"/>
    <property type="molecule type" value="Genomic_DNA"/>
</dbReference>
<dbReference type="AlphaFoldDB" id="A0A485LBP9"/>
<evidence type="ECO:0000313" key="3">
    <source>
        <dbReference type="Proteomes" id="UP000332933"/>
    </source>
</evidence>
<proteinExistence type="predicted"/>
<reference evidence="2 3" key="1">
    <citation type="submission" date="2019-03" db="EMBL/GenBank/DDBJ databases">
        <authorList>
            <person name="Gaulin E."/>
            <person name="Dumas B."/>
        </authorList>
    </citation>
    <scope>NUCLEOTIDE SEQUENCE [LARGE SCALE GENOMIC DNA]</scope>
    <source>
        <strain evidence="2">CBS 568.67</strain>
    </source>
</reference>
<organism evidence="2 3">
    <name type="scientific">Aphanomyces stellatus</name>
    <dbReference type="NCBI Taxonomy" id="120398"/>
    <lineage>
        <taxon>Eukaryota</taxon>
        <taxon>Sar</taxon>
        <taxon>Stramenopiles</taxon>
        <taxon>Oomycota</taxon>
        <taxon>Saprolegniomycetes</taxon>
        <taxon>Saprolegniales</taxon>
        <taxon>Verrucalvaceae</taxon>
        <taxon>Aphanomyces</taxon>
    </lineage>
</organism>
<dbReference type="OrthoDB" id="26525at2759"/>
<evidence type="ECO:0000313" key="2">
    <source>
        <dbReference type="EMBL" id="VFT95807.1"/>
    </source>
</evidence>